<evidence type="ECO:0000313" key="2">
    <source>
        <dbReference type="EMBL" id="GFO04624.1"/>
    </source>
</evidence>
<dbReference type="AlphaFoldDB" id="A0AAV4AAD7"/>
<feature type="region of interest" description="Disordered" evidence="1">
    <location>
        <begin position="1"/>
        <end position="48"/>
    </location>
</feature>
<evidence type="ECO:0000313" key="3">
    <source>
        <dbReference type="Proteomes" id="UP000735302"/>
    </source>
</evidence>
<dbReference type="Proteomes" id="UP000735302">
    <property type="component" value="Unassembled WGS sequence"/>
</dbReference>
<protein>
    <submittedName>
        <fullName evidence="2">Uncharacterized protein</fullName>
    </submittedName>
</protein>
<sequence>MGSSNTPHEIRKGRFLSIASPPKDGLRLSGPPSSQGAGGEARIRDRRPLQISGQNYIHCASNTFRIQNPVKASQNTNRCASVRLDSVTP</sequence>
<gene>
    <name evidence="2" type="ORF">PoB_003112900</name>
</gene>
<reference evidence="2 3" key="1">
    <citation type="journal article" date="2021" name="Elife">
        <title>Chloroplast acquisition without the gene transfer in kleptoplastic sea slugs, Plakobranchus ocellatus.</title>
        <authorList>
            <person name="Maeda T."/>
            <person name="Takahashi S."/>
            <person name="Yoshida T."/>
            <person name="Shimamura S."/>
            <person name="Takaki Y."/>
            <person name="Nagai Y."/>
            <person name="Toyoda A."/>
            <person name="Suzuki Y."/>
            <person name="Arimoto A."/>
            <person name="Ishii H."/>
            <person name="Satoh N."/>
            <person name="Nishiyama T."/>
            <person name="Hasebe M."/>
            <person name="Maruyama T."/>
            <person name="Minagawa J."/>
            <person name="Obokata J."/>
            <person name="Shigenobu S."/>
        </authorList>
    </citation>
    <scope>NUCLEOTIDE SEQUENCE [LARGE SCALE GENOMIC DNA]</scope>
</reference>
<keyword evidence="3" id="KW-1185">Reference proteome</keyword>
<accession>A0AAV4AAD7</accession>
<proteinExistence type="predicted"/>
<name>A0AAV4AAD7_9GAST</name>
<dbReference type="EMBL" id="BLXT01003739">
    <property type="protein sequence ID" value="GFO04624.1"/>
    <property type="molecule type" value="Genomic_DNA"/>
</dbReference>
<comment type="caution">
    <text evidence="2">The sequence shown here is derived from an EMBL/GenBank/DDBJ whole genome shotgun (WGS) entry which is preliminary data.</text>
</comment>
<evidence type="ECO:0000256" key="1">
    <source>
        <dbReference type="SAM" id="MobiDB-lite"/>
    </source>
</evidence>
<organism evidence="2 3">
    <name type="scientific">Plakobranchus ocellatus</name>
    <dbReference type="NCBI Taxonomy" id="259542"/>
    <lineage>
        <taxon>Eukaryota</taxon>
        <taxon>Metazoa</taxon>
        <taxon>Spiralia</taxon>
        <taxon>Lophotrochozoa</taxon>
        <taxon>Mollusca</taxon>
        <taxon>Gastropoda</taxon>
        <taxon>Heterobranchia</taxon>
        <taxon>Euthyneura</taxon>
        <taxon>Panpulmonata</taxon>
        <taxon>Sacoglossa</taxon>
        <taxon>Placobranchoidea</taxon>
        <taxon>Plakobranchidae</taxon>
        <taxon>Plakobranchus</taxon>
    </lineage>
</organism>